<reference evidence="1" key="1">
    <citation type="submission" date="2014-09" db="EMBL/GenBank/DDBJ databases">
        <authorList>
            <person name="Magalhaes I.L.F."/>
            <person name="Oliveira U."/>
            <person name="Santos F.R."/>
            <person name="Vidigal T.H.D.A."/>
            <person name="Brescovit A.D."/>
            <person name="Santos A.J."/>
        </authorList>
    </citation>
    <scope>NUCLEOTIDE SEQUENCE</scope>
    <source>
        <tissue evidence="1">Shoot tissue taken approximately 20 cm above the soil surface</tissue>
    </source>
</reference>
<evidence type="ECO:0000313" key="1">
    <source>
        <dbReference type="EMBL" id="JAE14084.1"/>
    </source>
</evidence>
<dbReference type="EMBL" id="GBRH01183812">
    <property type="protein sequence ID" value="JAE14084.1"/>
    <property type="molecule type" value="Transcribed_RNA"/>
</dbReference>
<proteinExistence type="predicted"/>
<accession>A0A0A9FS51</accession>
<sequence length="37" mass="4152">MCPHSACIVREPRVVRPPTRSQILPLSHTCCPQPTCH</sequence>
<name>A0A0A9FS51_ARUDO</name>
<reference evidence="1" key="2">
    <citation type="journal article" date="2015" name="Data Brief">
        <title>Shoot transcriptome of the giant reed, Arundo donax.</title>
        <authorList>
            <person name="Barrero R.A."/>
            <person name="Guerrero F.D."/>
            <person name="Moolhuijzen P."/>
            <person name="Goolsby J.A."/>
            <person name="Tidwell J."/>
            <person name="Bellgard S.E."/>
            <person name="Bellgard M.I."/>
        </authorList>
    </citation>
    <scope>NUCLEOTIDE SEQUENCE</scope>
    <source>
        <tissue evidence="1">Shoot tissue taken approximately 20 cm above the soil surface</tissue>
    </source>
</reference>
<dbReference type="AlphaFoldDB" id="A0A0A9FS51"/>
<protein>
    <submittedName>
        <fullName evidence="1">Uncharacterized protein</fullName>
    </submittedName>
</protein>
<organism evidence="1">
    <name type="scientific">Arundo donax</name>
    <name type="common">Giant reed</name>
    <name type="synonym">Donax arundinaceus</name>
    <dbReference type="NCBI Taxonomy" id="35708"/>
    <lineage>
        <taxon>Eukaryota</taxon>
        <taxon>Viridiplantae</taxon>
        <taxon>Streptophyta</taxon>
        <taxon>Embryophyta</taxon>
        <taxon>Tracheophyta</taxon>
        <taxon>Spermatophyta</taxon>
        <taxon>Magnoliopsida</taxon>
        <taxon>Liliopsida</taxon>
        <taxon>Poales</taxon>
        <taxon>Poaceae</taxon>
        <taxon>PACMAD clade</taxon>
        <taxon>Arundinoideae</taxon>
        <taxon>Arundineae</taxon>
        <taxon>Arundo</taxon>
    </lineage>
</organism>